<comment type="caution">
    <text evidence="1">The sequence shown here is derived from an EMBL/GenBank/DDBJ whole genome shotgun (WGS) entry which is preliminary data.</text>
</comment>
<feature type="non-terminal residue" evidence="1">
    <location>
        <position position="168"/>
    </location>
</feature>
<keyword evidence="1" id="KW-0695">RNA-directed DNA polymerase</keyword>
<keyword evidence="1" id="KW-0548">Nucleotidyltransferase</keyword>
<protein>
    <submittedName>
        <fullName evidence="1">RNA-directed DNA polymerase</fullName>
    </submittedName>
</protein>
<dbReference type="EMBL" id="JAYWVC010000773">
    <property type="protein sequence ID" value="MED7829144.1"/>
    <property type="molecule type" value="Genomic_DNA"/>
</dbReference>
<feature type="non-terminal residue" evidence="1">
    <location>
        <position position="1"/>
    </location>
</feature>
<reference evidence="1" key="1">
    <citation type="submission" date="2024-01" db="EMBL/GenBank/DDBJ databases">
        <title>First draft genome sequence data of TA4-1, the type strain of Gram-positive actinobacterium Streptomyces chiangmaiensis.</title>
        <authorList>
            <person name="Yasawong M."/>
            <person name="Nantapong N."/>
        </authorList>
    </citation>
    <scope>NUCLEOTIDE SEQUENCE</scope>
    <source>
        <strain evidence="1">TA4-1</strain>
    </source>
</reference>
<keyword evidence="1" id="KW-0808">Transferase</keyword>
<evidence type="ECO:0000313" key="1">
    <source>
        <dbReference type="EMBL" id="MED7829144.1"/>
    </source>
</evidence>
<evidence type="ECO:0000313" key="2">
    <source>
        <dbReference type="Proteomes" id="UP001333996"/>
    </source>
</evidence>
<dbReference type="Proteomes" id="UP001333996">
    <property type="component" value="Unassembled WGS sequence"/>
</dbReference>
<sequence>TLRRHPKKSKHWITHRYFGRFNTARQDRWVFGHRDNGAYLVKFAWTKIVRHQLVKGTSSPDDPALADYWADRRRRSAPLPLDRATMRLLQTQKGRCQLCGQLLLHADRAPQSPTGWEQWLRTTRKAIKARNIAYQGAKTPDGVQLRLAHASCLRRPKASANGATLQSR</sequence>
<accession>A0ABU7FYY2</accession>
<dbReference type="GO" id="GO:0003964">
    <property type="term" value="F:RNA-directed DNA polymerase activity"/>
    <property type="evidence" value="ECO:0007669"/>
    <property type="project" value="UniProtKB-KW"/>
</dbReference>
<name>A0ABU7FYY2_9ACTN</name>
<proteinExistence type="predicted"/>
<gene>
    <name evidence="1" type="ORF">VXC91_46865</name>
</gene>
<organism evidence="1 2">
    <name type="scientific">Streptomyces chiangmaiensis</name>
    <dbReference type="NCBI Taxonomy" id="766497"/>
    <lineage>
        <taxon>Bacteria</taxon>
        <taxon>Bacillati</taxon>
        <taxon>Actinomycetota</taxon>
        <taxon>Actinomycetes</taxon>
        <taxon>Kitasatosporales</taxon>
        <taxon>Streptomycetaceae</taxon>
        <taxon>Streptomyces</taxon>
    </lineage>
</organism>
<keyword evidence="2" id="KW-1185">Reference proteome</keyword>